<keyword evidence="6" id="KW-1185">Reference proteome</keyword>
<dbReference type="Gene3D" id="3.40.50.720">
    <property type="entry name" value="NAD(P)-binding Rossmann-like Domain"/>
    <property type="match status" value="1"/>
</dbReference>
<dbReference type="PANTHER" id="PTHR24322">
    <property type="entry name" value="PKSB"/>
    <property type="match status" value="1"/>
</dbReference>
<dbReference type="InterPro" id="IPR020904">
    <property type="entry name" value="Sc_DH/Rdtase_CS"/>
</dbReference>
<name>A0A3N0DX46_9ACTN</name>
<dbReference type="SMART" id="SM00822">
    <property type="entry name" value="PKS_KR"/>
    <property type="match status" value="1"/>
</dbReference>
<evidence type="ECO:0000256" key="2">
    <source>
        <dbReference type="ARBA" id="ARBA00023002"/>
    </source>
</evidence>
<dbReference type="GO" id="GO:0016616">
    <property type="term" value="F:oxidoreductase activity, acting on the CH-OH group of donors, NAD or NADP as acceptor"/>
    <property type="evidence" value="ECO:0007669"/>
    <property type="project" value="TreeGrafter"/>
</dbReference>
<dbReference type="InterPro" id="IPR002347">
    <property type="entry name" value="SDR_fam"/>
</dbReference>
<dbReference type="NCBIfam" id="NF005878">
    <property type="entry name" value="PRK07825.1"/>
    <property type="match status" value="1"/>
</dbReference>
<dbReference type="PRINTS" id="PR00081">
    <property type="entry name" value="GDHRDH"/>
</dbReference>
<dbReference type="InterPro" id="IPR036291">
    <property type="entry name" value="NAD(P)-bd_dom_sf"/>
</dbReference>
<reference evidence="5 6" key="1">
    <citation type="submission" date="2018-11" db="EMBL/GenBank/DDBJ databases">
        <authorList>
            <person name="Li F."/>
        </authorList>
    </citation>
    <scope>NUCLEOTIDE SEQUENCE [LARGE SCALE GENOMIC DNA]</scope>
    <source>
        <strain evidence="5 6">KIS18-7</strain>
    </source>
</reference>
<comment type="similarity">
    <text evidence="1 3">Belongs to the short-chain dehydrogenases/reductases (SDR) family.</text>
</comment>
<feature type="domain" description="Ketoreductase" evidence="4">
    <location>
        <begin position="11"/>
        <end position="181"/>
    </location>
</feature>
<accession>A0A3N0DX46</accession>
<evidence type="ECO:0000259" key="4">
    <source>
        <dbReference type="SMART" id="SM00822"/>
    </source>
</evidence>
<dbReference type="EMBL" id="RJSG01000002">
    <property type="protein sequence ID" value="RNL80179.1"/>
    <property type="molecule type" value="Genomic_DNA"/>
</dbReference>
<dbReference type="RefSeq" id="WP_123234681.1">
    <property type="nucleotide sequence ID" value="NZ_RJSG01000002.1"/>
</dbReference>
<evidence type="ECO:0000313" key="5">
    <source>
        <dbReference type="EMBL" id="RNL80179.1"/>
    </source>
</evidence>
<organism evidence="5 6">
    <name type="scientific">Nocardioides marmorisolisilvae</name>
    <dbReference type="NCBI Taxonomy" id="1542737"/>
    <lineage>
        <taxon>Bacteria</taxon>
        <taxon>Bacillati</taxon>
        <taxon>Actinomycetota</taxon>
        <taxon>Actinomycetes</taxon>
        <taxon>Propionibacteriales</taxon>
        <taxon>Nocardioidaceae</taxon>
        <taxon>Nocardioides</taxon>
    </lineage>
</organism>
<gene>
    <name evidence="5" type="ORF">EFL95_14870</name>
</gene>
<dbReference type="CDD" id="cd05233">
    <property type="entry name" value="SDR_c"/>
    <property type="match status" value="1"/>
</dbReference>
<dbReference type="AlphaFoldDB" id="A0A3N0DX46"/>
<keyword evidence="2" id="KW-0560">Oxidoreductase</keyword>
<dbReference type="PRINTS" id="PR00080">
    <property type="entry name" value="SDRFAMILY"/>
</dbReference>
<proteinExistence type="inferred from homology"/>
<dbReference type="SUPFAM" id="SSF51735">
    <property type="entry name" value="NAD(P)-binding Rossmann-fold domains"/>
    <property type="match status" value="1"/>
</dbReference>
<dbReference type="OrthoDB" id="9775296at2"/>
<dbReference type="PROSITE" id="PS00061">
    <property type="entry name" value="ADH_SHORT"/>
    <property type="match status" value="1"/>
</dbReference>
<comment type="caution">
    <text evidence="5">The sequence shown here is derived from an EMBL/GenBank/DDBJ whole genome shotgun (WGS) entry which is preliminary data.</text>
</comment>
<dbReference type="Pfam" id="PF00106">
    <property type="entry name" value="adh_short"/>
    <property type="match status" value="1"/>
</dbReference>
<dbReference type="InterPro" id="IPR057326">
    <property type="entry name" value="KR_dom"/>
</dbReference>
<evidence type="ECO:0000313" key="6">
    <source>
        <dbReference type="Proteomes" id="UP000277094"/>
    </source>
</evidence>
<dbReference type="Proteomes" id="UP000277094">
    <property type="component" value="Unassembled WGS sequence"/>
</dbReference>
<dbReference type="PANTHER" id="PTHR24322:SF736">
    <property type="entry name" value="RETINOL DEHYDROGENASE 10"/>
    <property type="match status" value="1"/>
</dbReference>
<protein>
    <submittedName>
        <fullName evidence="5">SDR family oxidoreductase</fullName>
    </submittedName>
</protein>
<evidence type="ECO:0000256" key="3">
    <source>
        <dbReference type="RuleBase" id="RU000363"/>
    </source>
</evidence>
<evidence type="ECO:0000256" key="1">
    <source>
        <dbReference type="ARBA" id="ARBA00006484"/>
    </source>
</evidence>
<sequence length="277" mass="28537">MSSSTQSLAGKVVAITGAGRGIGLATAREALRRGATVVVGDVDGESVEMAAAELGQGAHPVQVDVSDADSMAAFVKAAEAVGPLSVLVNNAGIMPIGEFLALSPAAYRRAVEINVLGAIFGTHAALPAMLERGAGQIINVASTAGKAPVPGGATYCATKAAVVAFTETTRVEYAGTGVDFTCVLPHFTNTELIAGTSGTRGIPVVEPDDVAKGICYAIEKPRPDVYVPKVIGTVLATQPLMGRTVRDAINRRLGAYRAFLDFDHGARARYDDRIAQS</sequence>